<sequence length="60" mass="6666">MLLPPIALYLKIPAHIEIGRFLCKIDDPLTLYVSGGNTIVSAYESDRYQIFGETLDIPIG</sequence>
<accession>X1J284</accession>
<dbReference type="EMBL" id="BARU01030265">
    <property type="protein sequence ID" value="GAH75620.1"/>
    <property type="molecule type" value="Genomic_DNA"/>
</dbReference>
<feature type="non-terminal residue" evidence="2">
    <location>
        <position position="60"/>
    </location>
</feature>
<dbReference type="Gene3D" id="3.30.420.40">
    <property type="match status" value="2"/>
</dbReference>
<name>X1J284_9ZZZZ</name>
<evidence type="ECO:0000259" key="1">
    <source>
        <dbReference type="Pfam" id="PF00814"/>
    </source>
</evidence>
<comment type="caution">
    <text evidence="2">The sequence shown here is derived from an EMBL/GenBank/DDBJ whole genome shotgun (WGS) entry which is preliminary data.</text>
</comment>
<dbReference type="InterPro" id="IPR000905">
    <property type="entry name" value="Gcp-like_dom"/>
</dbReference>
<gene>
    <name evidence="2" type="ORF">S03H2_48056</name>
</gene>
<reference evidence="2" key="1">
    <citation type="journal article" date="2014" name="Front. Microbiol.">
        <title>High frequency of phylogenetically diverse reductive dehalogenase-homologous genes in deep subseafloor sedimentary metagenomes.</title>
        <authorList>
            <person name="Kawai M."/>
            <person name="Futagami T."/>
            <person name="Toyoda A."/>
            <person name="Takaki Y."/>
            <person name="Nishi S."/>
            <person name="Hori S."/>
            <person name="Arai W."/>
            <person name="Tsubouchi T."/>
            <person name="Morono Y."/>
            <person name="Uchiyama I."/>
            <person name="Ito T."/>
            <person name="Fujiyama A."/>
            <person name="Inagaki F."/>
            <person name="Takami H."/>
        </authorList>
    </citation>
    <scope>NUCLEOTIDE SEQUENCE</scope>
    <source>
        <strain evidence="2">Expedition CK06-06</strain>
    </source>
</reference>
<feature type="domain" description="Gcp-like" evidence="1">
    <location>
        <begin position="14"/>
        <end position="60"/>
    </location>
</feature>
<protein>
    <recommendedName>
        <fullName evidence="1">Gcp-like domain-containing protein</fullName>
    </recommendedName>
</protein>
<dbReference type="AlphaFoldDB" id="X1J284"/>
<proteinExistence type="predicted"/>
<dbReference type="Pfam" id="PF00814">
    <property type="entry name" value="TsaD"/>
    <property type="match status" value="1"/>
</dbReference>
<organism evidence="2">
    <name type="scientific">marine sediment metagenome</name>
    <dbReference type="NCBI Taxonomy" id="412755"/>
    <lineage>
        <taxon>unclassified sequences</taxon>
        <taxon>metagenomes</taxon>
        <taxon>ecological metagenomes</taxon>
    </lineage>
</organism>
<evidence type="ECO:0000313" key="2">
    <source>
        <dbReference type="EMBL" id="GAH75620.1"/>
    </source>
</evidence>